<organism evidence="1 2">
    <name type="scientific">Cylindrobasidium torrendii FP15055 ss-10</name>
    <dbReference type="NCBI Taxonomy" id="1314674"/>
    <lineage>
        <taxon>Eukaryota</taxon>
        <taxon>Fungi</taxon>
        <taxon>Dikarya</taxon>
        <taxon>Basidiomycota</taxon>
        <taxon>Agaricomycotina</taxon>
        <taxon>Agaricomycetes</taxon>
        <taxon>Agaricomycetidae</taxon>
        <taxon>Agaricales</taxon>
        <taxon>Marasmiineae</taxon>
        <taxon>Physalacriaceae</taxon>
        <taxon>Cylindrobasidium</taxon>
    </lineage>
</organism>
<proteinExistence type="predicted"/>
<dbReference type="EMBL" id="KN880553">
    <property type="protein sequence ID" value="KIY66466.1"/>
    <property type="molecule type" value="Genomic_DNA"/>
</dbReference>
<dbReference type="AlphaFoldDB" id="A0A0D7BAC2"/>
<sequence>MHVRSVASALATMLHLPLHSPPQIEVTIRAGPTFRNDLYAPLIQNKGRIRSLSIVGQRSDIDEFISRMSAHTWPELQVLSVSHTNTAPVVSPPSYERHILRIPNIRELTHFRPKLAMGCRHTTLTTLITSFASRHNCEEVLLQCTVLESLFITHVDEDMRPVPFPDVTEVGSLRTLKLSRCAAVARTTLDSLSFPGLDTLSLVEAPPSTSHPGCGIPTMSGAPAIISRLLERSKCRLRAIIVEVAGISRPVLSEILIAANTVTSVSLGTILPYKQEMDPIVETFTPQQDKVVLPRLRKIELTIDQFPMLAPVYGIVRSRKDAGYMPLDELRMNIQGVDRHALRRWERGRLDVKKHLQLAVRWAEAGVIKKISVVTLVDGVDLVQQLMDDSLSIPTNPRRCCSA</sequence>
<evidence type="ECO:0000313" key="2">
    <source>
        <dbReference type="Proteomes" id="UP000054007"/>
    </source>
</evidence>
<dbReference type="Proteomes" id="UP000054007">
    <property type="component" value="Unassembled WGS sequence"/>
</dbReference>
<reference evidence="1 2" key="1">
    <citation type="journal article" date="2015" name="Fungal Genet. Biol.">
        <title>Evolution of novel wood decay mechanisms in Agaricales revealed by the genome sequences of Fistulina hepatica and Cylindrobasidium torrendii.</title>
        <authorList>
            <person name="Floudas D."/>
            <person name="Held B.W."/>
            <person name="Riley R."/>
            <person name="Nagy L.G."/>
            <person name="Koehler G."/>
            <person name="Ransdell A.S."/>
            <person name="Younus H."/>
            <person name="Chow J."/>
            <person name="Chiniquy J."/>
            <person name="Lipzen A."/>
            <person name="Tritt A."/>
            <person name="Sun H."/>
            <person name="Haridas S."/>
            <person name="LaButti K."/>
            <person name="Ohm R.A."/>
            <person name="Kues U."/>
            <person name="Blanchette R.A."/>
            <person name="Grigoriev I.V."/>
            <person name="Minto R.E."/>
            <person name="Hibbett D.S."/>
        </authorList>
    </citation>
    <scope>NUCLEOTIDE SEQUENCE [LARGE SCALE GENOMIC DNA]</scope>
    <source>
        <strain evidence="1 2">FP15055 ss-10</strain>
    </source>
</reference>
<gene>
    <name evidence="1" type="ORF">CYLTODRAFT_423379</name>
</gene>
<protein>
    <submittedName>
        <fullName evidence="1">Uncharacterized protein</fullName>
    </submittedName>
</protein>
<evidence type="ECO:0000313" key="1">
    <source>
        <dbReference type="EMBL" id="KIY66466.1"/>
    </source>
</evidence>
<keyword evidence="2" id="KW-1185">Reference proteome</keyword>
<name>A0A0D7BAC2_9AGAR</name>
<accession>A0A0D7BAC2</accession>